<dbReference type="AlphaFoldDB" id="A0A9D5C0Y9"/>
<reference evidence="2" key="1">
    <citation type="submission" date="2021-03" db="EMBL/GenBank/DDBJ databases">
        <authorList>
            <person name="Li Z."/>
            <person name="Yang C."/>
        </authorList>
    </citation>
    <scope>NUCLEOTIDE SEQUENCE</scope>
    <source>
        <strain evidence="2">Dzin_1.0</strain>
        <tissue evidence="2">Leaf</tissue>
    </source>
</reference>
<keyword evidence="3" id="KW-1185">Reference proteome</keyword>
<name>A0A9D5C0Y9_9LILI</name>
<evidence type="ECO:0000256" key="1">
    <source>
        <dbReference type="SAM" id="MobiDB-lite"/>
    </source>
</evidence>
<dbReference type="Proteomes" id="UP001085076">
    <property type="component" value="Miscellaneous, Linkage group lg08"/>
</dbReference>
<dbReference type="OrthoDB" id="20229at2759"/>
<organism evidence="2 3">
    <name type="scientific">Dioscorea zingiberensis</name>
    <dbReference type="NCBI Taxonomy" id="325984"/>
    <lineage>
        <taxon>Eukaryota</taxon>
        <taxon>Viridiplantae</taxon>
        <taxon>Streptophyta</taxon>
        <taxon>Embryophyta</taxon>
        <taxon>Tracheophyta</taxon>
        <taxon>Spermatophyta</taxon>
        <taxon>Magnoliopsida</taxon>
        <taxon>Liliopsida</taxon>
        <taxon>Dioscoreales</taxon>
        <taxon>Dioscoreaceae</taxon>
        <taxon>Dioscorea</taxon>
    </lineage>
</organism>
<dbReference type="EMBL" id="JAGGNH010000008">
    <property type="protein sequence ID" value="KAJ0964672.1"/>
    <property type="molecule type" value="Genomic_DNA"/>
</dbReference>
<protein>
    <submittedName>
        <fullName evidence="2">Uncharacterized protein</fullName>
    </submittedName>
</protein>
<sequence>MDEEAKHEVDVPPSEVVDGDVANDWSKEDDGVAPEAPPTAAESLDPPLILMIPREVEAVRGFQGFLGSFLMNLMATEPFDLLHIAAFSSYIAARTTTSPDLSHRLLQREIQVILAFQCWRWEARGHSRGLSSPN</sequence>
<reference evidence="2" key="2">
    <citation type="journal article" date="2022" name="Hortic Res">
        <title>The genome of Dioscorea zingiberensis sheds light on the biosynthesis, origin and evolution of the medicinally important diosgenin saponins.</title>
        <authorList>
            <person name="Li Y."/>
            <person name="Tan C."/>
            <person name="Li Z."/>
            <person name="Guo J."/>
            <person name="Li S."/>
            <person name="Chen X."/>
            <person name="Wang C."/>
            <person name="Dai X."/>
            <person name="Yang H."/>
            <person name="Song W."/>
            <person name="Hou L."/>
            <person name="Xu J."/>
            <person name="Tong Z."/>
            <person name="Xu A."/>
            <person name="Yuan X."/>
            <person name="Wang W."/>
            <person name="Yang Q."/>
            <person name="Chen L."/>
            <person name="Sun Z."/>
            <person name="Wang K."/>
            <person name="Pan B."/>
            <person name="Chen J."/>
            <person name="Bao Y."/>
            <person name="Liu F."/>
            <person name="Qi X."/>
            <person name="Gang D.R."/>
            <person name="Wen J."/>
            <person name="Li J."/>
        </authorList>
    </citation>
    <scope>NUCLEOTIDE SEQUENCE</scope>
    <source>
        <strain evidence="2">Dzin_1.0</strain>
    </source>
</reference>
<feature type="compositionally biased region" description="Basic and acidic residues" evidence="1">
    <location>
        <begin position="1"/>
        <end position="10"/>
    </location>
</feature>
<evidence type="ECO:0000313" key="3">
    <source>
        <dbReference type="Proteomes" id="UP001085076"/>
    </source>
</evidence>
<evidence type="ECO:0000313" key="2">
    <source>
        <dbReference type="EMBL" id="KAJ0964672.1"/>
    </source>
</evidence>
<feature type="region of interest" description="Disordered" evidence="1">
    <location>
        <begin position="1"/>
        <end position="44"/>
    </location>
</feature>
<comment type="caution">
    <text evidence="2">The sequence shown here is derived from an EMBL/GenBank/DDBJ whole genome shotgun (WGS) entry which is preliminary data.</text>
</comment>
<gene>
    <name evidence="2" type="ORF">J5N97_025810</name>
</gene>
<proteinExistence type="predicted"/>
<accession>A0A9D5C0Y9</accession>